<organism evidence="2 3">
    <name type="scientific">Paenibacillus solani</name>
    <dbReference type="NCBI Taxonomy" id="1705565"/>
    <lineage>
        <taxon>Bacteria</taxon>
        <taxon>Bacillati</taxon>
        <taxon>Bacillota</taxon>
        <taxon>Bacilli</taxon>
        <taxon>Bacillales</taxon>
        <taxon>Paenibacillaceae</taxon>
        <taxon>Paenibacillus</taxon>
    </lineage>
</organism>
<protein>
    <recommendedName>
        <fullName evidence="1">RNA polymerase sigma factor 70 region 4 type 2 domain-containing protein</fullName>
    </recommendedName>
</protein>
<dbReference type="InterPro" id="IPR013324">
    <property type="entry name" value="RNA_pol_sigma_r3/r4-like"/>
</dbReference>
<name>A0A0M1N3A9_9BACL</name>
<dbReference type="GO" id="GO:0016987">
    <property type="term" value="F:sigma factor activity"/>
    <property type="evidence" value="ECO:0007669"/>
    <property type="project" value="InterPro"/>
</dbReference>
<dbReference type="EMBL" id="LIUT01000006">
    <property type="protein sequence ID" value="KOR76643.1"/>
    <property type="molecule type" value="Genomic_DNA"/>
</dbReference>
<sequence>MDSQSLMIERYRKEVYRIGWRLQYRNRRIRQHEFLLFDNISAQLHAPSRIDNRILVQELLLKLPEKGRIIIYKLYIEELTEAEVAAQLHISQQAVNKWKKKMLQQLSQITNF</sequence>
<dbReference type="SUPFAM" id="SSF88659">
    <property type="entry name" value="Sigma3 and sigma4 domains of RNA polymerase sigma factors"/>
    <property type="match status" value="1"/>
</dbReference>
<dbReference type="GO" id="GO:0003677">
    <property type="term" value="F:DNA binding"/>
    <property type="evidence" value="ECO:0007669"/>
    <property type="project" value="InterPro"/>
</dbReference>
<accession>A0A0M1N3A9</accession>
<reference evidence="3" key="1">
    <citation type="submission" date="2015-08" db="EMBL/GenBank/DDBJ databases">
        <title>Genome sequencing project for genomic taxonomy and phylogenomics of Bacillus-like bacteria.</title>
        <authorList>
            <person name="Liu B."/>
            <person name="Wang J."/>
            <person name="Zhu Y."/>
            <person name="Liu G."/>
            <person name="Chen Q."/>
            <person name="Chen Z."/>
            <person name="Lan J."/>
            <person name="Che J."/>
            <person name="Ge C."/>
            <person name="Shi H."/>
            <person name="Pan Z."/>
            <person name="Liu X."/>
        </authorList>
    </citation>
    <scope>NUCLEOTIDE SEQUENCE [LARGE SCALE GENOMIC DNA]</scope>
    <source>
        <strain evidence="3">FJAT-22460</strain>
    </source>
</reference>
<dbReference type="InterPro" id="IPR013249">
    <property type="entry name" value="RNA_pol_sigma70_r4_t2"/>
</dbReference>
<dbReference type="Pfam" id="PF08281">
    <property type="entry name" value="Sigma70_r4_2"/>
    <property type="match status" value="1"/>
</dbReference>
<dbReference type="AlphaFoldDB" id="A0A0M1N3A9"/>
<proteinExistence type="predicted"/>
<comment type="caution">
    <text evidence="2">The sequence shown here is derived from an EMBL/GenBank/DDBJ whole genome shotgun (WGS) entry which is preliminary data.</text>
</comment>
<dbReference type="InterPro" id="IPR036388">
    <property type="entry name" value="WH-like_DNA-bd_sf"/>
</dbReference>
<dbReference type="OrthoDB" id="2471618at2"/>
<gene>
    <name evidence="2" type="ORF">AM231_22095</name>
</gene>
<dbReference type="PATRIC" id="fig|1705565.3.peg.538"/>
<dbReference type="GO" id="GO:0006352">
    <property type="term" value="P:DNA-templated transcription initiation"/>
    <property type="evidence" value="ECO:0007669"/>
    <property type="project" value="InterPro"/>
</dbReference>
<evidence type="ECO:0000313" key="2">
    <source>
        <dbReference type="EMBL" id="KOR76643.1"/>
    </source>
</evidence>
<evidence type="ECO:0000313" key="3">
    <source>
        <dbReference type="Proteomes" id="UP000036932"/>
    </source>
</evidence>
<feature type="domain" description="RNA polymerase sigma factor 70 region 4 type 2" evidence="1">
    <location>
        <begin position="55"/>
        <end position="102"/>
    </location>
</feature>
<keyword evidence="3" id="KW-1185">Reference proteome</keyword>
<dbReference type="Proteomes" id="UP000036932">
    <property type="component" value="Unassembled WGS sequence"/>
</dbReference>
<evidence type="ECO:0000259" key="1">
    <source>
        <dbReference type="Pfam" id="PF08281"/>
    </source>
</evidence>
<dbReference type="Gene3D" id="1.10.10.10">
    <property type="entry name" value="Winged helix-like DNA-binding domain superfamily/Winged helix DNA-binding domain"/>
    <property type="match status" value="1"/>
</dbReference>
<dbReference type="RefSeq" id="WP_054404537.1">
    <property type="nucleotide sequence ID" value="NZ_LIUT01000006.1"/>
</dbReference>